<evidence type="ECO:0000256" key="5">
    <source>
        <dbReference type="ARBA" id="ARBA00023136"/>
    </source>
</evidence>
<name>A0A4R4GFG7_9BACT</name>
<dbReference type="PANTHER" id="PTHR30250:SF26">
    <property type="entry name" value="PSMA PROTEIN"/>
    <property type="match status" value="1"/>
</dbReference>
<comment type="caution">
    <text evidence="6">The sequence shown here is derived from an EMBL/GenBank/DDBJ whole genome shotgun (WGS) entry which is preliminary data.</text>
</comment>
<organism evidence="6 7">
    <name type="scientific">Phocaeicola dorei</name>
    <dbReference type="NCBI Taxonomy" id="357276"/>
    <lineage>
        <taxon>Bacteria</taxon>
        <taxon>Pseudomonadati</taxon>
        <taxon>Bacteroidota</taxon>
        <taxon>Bacteroidia</taxon>
        <taxon>Bacteroidales</taxon>
        <taxon>Bacteroidaceae</taxon>
        <taxon>Phocaeicola</taxon>
    </lineage>
</organism>
<keyword evidence="3" id="KW-0812">Transmembrane</keyword>
<gene>
    <name evidence="6" type="ORF">E1I98_03010</name>
</gene>
<keyword evidence="2" id="KW-1003">Cell membrane</keyword>
<accession>A0A4R4GFG7</accession>
<proteinExistence type="predicted"/>
<dbReference type="AlphaFoldDB" id="A0A4R4GFG7"/>
<dbReference type="EMBL" id="SLTU01000001">
    <property type="protein sequence ID" value="TDA75401.1"/>
    <property type="molecule type" value="Genomic_DNA"/>
</dbReference>
<comment type="subcellular location">
    <subcellularLocation>
        <location evidence="1">Cell membrane</location>
        <topology evidence="1">Multi-pass membrane protein</topology>
    </subcellularLocation>
</comment>
<evidence type="ECO:0000256" key="1">
    <source>
        <dbReference type="ARBA" id="ARBA00004651"/>
    </source>
</evidence>
<dbReference type="PANTHER" id="PTHR30250">
    <property type="entry name" value="PST FAMILY PREDICTED COLANIC ACID TRANSPORTER"/>
    <property type="match status" value="1"/>
</dbReference>
<dbReference type="RefSeq" id="WP_153189160.1">
    <property type="nucleotide sequence ID" value="NZ_JBPFJZ010000020.1"/>
</dbReference>
<reference evidence="6 7" key="1">
    <citation type="journal article" date="2019" name="Nat. Microbiol.">
        <title>Genomic variation and strain-specific functional adaptation in the human gut microbiome during early life.</title>
        <authorList>
            <person name="Vatanen T."/>
            <person name="Plichta D.R."/>
            <person name="Somani J."/>
            <person name="Munch P.C."/>
            <person name="Arthur T.D."/>
            <person name="Hall A.B."/>
            <person name="Rudolf S."/>
            <person name="Oakeley E.J."/>
            <person name="Ke X."/>
            <person name="Young R.A."/>
            <person name="Haiser H.J."/>
            <person name="Kolde R."/>
            <person name="Yassour M."/>
            <person name="Luopajarvi K."/>
            <person name="Siljander H."/>
            <person name="Virtanen S.M."/>
            <person name="Ilonen J."/>
            <person name="Uibo R."/>
            <person name="Tillmann V."/>
            <person name="Mokurov S."/>
            <person name="Dorshakova N."/>
            <person name="Porter J.A."/>
            <person name="McHardy A.C."/>
            <person name="Lahdesmaki H."/>
            <person name="Vlamakis H."/>
            <person name="Huttenhower C."/>
            <person name="Knip M."/>
            <person name="Xavier R.J."/>
        </authorList>
    </citation>
    <scope>NUCLEOTIDE SEQUENCE [LARGE SCALE GENOMIC DNA]</scope>
    <source>
        <strain evidence="6 7">RJX1047</strain>
    </source>
</reference>
<dbReference type="GO" id="GO:0005886">
    <property type="term" value="C:plasma membrane"/>
    <property type="evidence" value="ECO:0007669"/>
    <property type="project" value="UniProtKB-SubCell"/>
</dbReference>
<dbReference type="InterPro" id="IPR050833">
    <property type="entry name" value="Poly_Biosynth_Transport"/>
</dbReference>
<evidence type="ECO:0000256" key="4">
    <source>
        <dbReference type="ARBA" id="ARBA00022989"/>
    </source>
</evidence>
<evidence type="ECO:0000256" key="3">
    <source>
        <dbReference type="ARBA" id="ARBA00022692"/>
    </source>
</evidence>
<keyword evidence="4" id="KW-1133">Transmembrane helix</keyword>
<evidence type="ECO:0000256" key="2">
    <source>
        <dbReference type="ARBA" id="ARBA00022475"/>
    </source>
</evidence>
<evidence type="ECO:0000313" key="6">
    <source>
        <dbReference type="EMBL" id="TDA75401.1"/>
    </source>
</evidence>
<keyword evidence="5" id="KW-0472">Membrane</keyword>
<dbReference type="Proteomes" id="UP000294527">
    <property type="component" value="Unassembled WGS sequence"/>
</dbReference>
<sequence length="517" mass="59163">MGNSRTKNSALTMAMSSMRQLLTILLTFVSRTAFIYTLGAEYLGLNGLFSNILSILALSELGIGGAIAFYLYKPLADKDIDRIKVLMKFYHKCYNYVGLAILGLGCCLMPFLHYLVNLEHSLPENLYLIYFIFILQNSCTYFFFAYKQTLVSANQELYKIEKYNIAFTLINCVTDIVVLLIFRDFMAYLLFKLVLVVVKNIAISNKINHEYPYLTDPCDGKLTKDEMCRFFKDLCSISIFKVGSTLFNTLSNLMISIMIGTVVVGYYSNYFMITSQVNVIYMLTMTAVSAGVGNVIAKESREHQVKIYNKLSLITFFIYSLFTICLFQLLNSFMHIWLGSVDNSYILNQWVVLFICLNFYIDTSCQLDNVFRNASGHFKIGRYLQIWGGLFNVALAVPLCHFYGLAGIFAAQVLSKLFTSYFPFIMNVQKVVLGFSRKMVMIVWAKRFLLLIGIGTIIWLLCLPIHETTLLNFVFEGVITLVFTVAVLWMVFCKDENFVVVRDMAISKVKTFLYNRC</sequence>
<protein>
    <submittedName>
        <fullName evidence="6">Uncharacterized protein</fullName>
    </submittedName>
</protein>
<evidence type="ECO:0000313" key="7">
    <source>
        <dbReference type="Proteomes" id="UP000294527"/>
    </source>
</evidence>